<dbReference type="Pfam" id="PF13639">
    <property type="entry name" value="zf-RING_2"/>
    <property type="match status" value="1"/>
</dbReference>
<dbReference type="InterPro" id="IPR001841">
    <property type="entry name" value="Znf_RING"/>
</dbReference>
<keyword evidence="1" id="KW-0479">Metal-binding</keyword>
<reference evidence="3 4" key="1">
    <citation type="submission" date="2023-01" db="EMBL/GenBank/DDBJ databases">
        <title>Analysis of 21 Apiospora genomes using comparative genomics revels a genus with tremendous synthesis potential of carbohydrate active enzymes and secondary metabolites.</title>
        <authorList>
            <person name="Sorensen T."/>
        </authorList>
    </citation>
    <scope>NUCLEOTIDE SEQUENCE [LARGE SCALE GENOMIC DNA]</scope>
    <source>
        <strain evidence="3 4">CBS 135458</strain>
    </source>
</reference>
<comment type="caution">
    <text evidence="3">The sequence shown here is derived from an EMBL/GenBank/DDBJ whole genome shotgun (WGS) entry which is preliminary data.</text>
</comment>
<name>A0ABR1X5W0_9PEZI</name>
<sequence length="222" mass="25647">MYAPPPGNLHPLLMQMYIHYQDPGRQQARIISHTAQFRDISPYIDTGLDPASGQPVLLDLECPCYHYHLDVPRRVSPNDFPDAPLEPLAVLPCGHMLGAHCLDRWMRDLDDEGKEPDCPLCRFKLTYRKCGCLLRVREYNWLLPREQQIPLTLPEGGRVDLNCGPHRDRRAERKLRKWMDEHLPANAAHGSITRAQEMRLHACIGGLARSARNWHRENAPRW</sequence>
<dbReference type="EMBL" id="JAQQWL010000001">
    <property type="protein sequence ID" value="KAK8090825.1"/>
    <property type="molecule type" value="Genomic_DNA"/>
</dbReference>
<dbReference type="RefSeq" id="XP_066722371.1">
    <property type="nucleotide sequence ID" value="XM_066851739.1"/>
</dbReference>
<protein>
    <submittedName>
        <fullName evidence="3">RING/U-box</fullName>
    </submittedName>
</protein>
<dbReference type="GeneID" id="92084802"/>
<keyword evidence="1" id="KW-0863">Zinc-finger</keyword>
<gene>
    <name evidence="3" type="ORF">PG994_000330</name>
</gene>
<dbReference type="Proteomes" id="UP001480595">
    <property type="component" value="Unassembled WGS sequence"/>
</dbReference>
<dbReference type="PROSITE" id="PS50089">
    <property type="entry name" value="ZF_RING_2"/>
    <property type="match status" value="1"/>
</dbReference>
<accession>A0ABR1X5W0</accession>
<organism evidence="3 4">
    <name type="scientific">Apiospora phragmitis</name>
    <dbReference type="NCBI Taxonomy" id="2905665"/>
    <lineage>
        <taxon>Eukaryota</taxon>
        <taxon>Fungi</taxon>
        <taxon>Dikarya</taxon>
        <taxon>Ascomycota</taxon>
        <taxon>Pezizomycotina</taxon>
        <taxon>Sordariomycetes</taxon>
        <taxon>Xylariomycetidae</taxon>
        <taxon>Amphisphaeriales</taxon>
        <taxon>Apiosporaceae</taxon>
        <taxon>Apiospora</taxon>
    </lineage>
</organism>
<feature type="domain" description="RING-type" evidence="2">
    <location>
        <begin position="64"/>
        <end position="122"/>
    </location>
</feature>
<evidence type="ECO:0000256" key="1">
    <source>
        <dbReference type="PROSITE-ProRule" id="PRU00175"/>
    </source>
</evidence>
<keyword evidence="4" id="KW-1185">Reference proteome</keyword>
<keyword evidence="1" id="KW-0862">Zinc</keyword>
<evidence type="ECO:0000313" key="3">
    <source>
        <dbReference type="EMBL" id="KAK8090825.1"/>
    </source>
</evidence>
<proteinExistence type="predicted"/>
<dbReference type="InterPro" id="IPR013083">
    <property type="entry name" value="Znf_RING/FYVE/PHD"/>
</dbReference>
<dbReference type="Gene3D" id="3.30.40.10">
    <property type="entry name" value="Zinc/RING finger domain, C3HC4 (zinc finger)"/>
    <property type="match status" value="1"/>
</dbReference>
<evidence type="ECO:0000259" key="2">
    <source>
        <dbReference type="PROSITE" id="PS50089"/>
    </source>
</evidence>
<dbReference type="SUPFAM" id="SSF57850">
    <property type="entry name" value="RING/U-box"/>
    <property type="match status" value="1"/>
</dbReference>
<evidence type="ECO:0000313" key="4">
    <source>
        <dbReference type="Proteomes" id="UP001480595"/>
    </source>
</evidence>